<dbReference type="SUPFAM" id="SSF55781">
    <property type="entry name" value="GAF domain-like"/>
    <property type="match status" value="1"/>
</dbReference>
<dbReference type="FunFam" id="3.30.565.10:FF:000006">
    <property type="entry name" value="Sensor histidine kinase WalK"/>
    <property type="match status" value="1"/>
</dbReference>
<evidence type="ECO:0000256" key="7">
    <source>
        <dbReference type="ARBA" id="ARBA00023136"/>
    </source>
</evidence>
<dbReference type="Gene3D" id="3.30.450.40">
    <property type="match status" value="1"/>
</dbReference>
<dbReference type="Pfam" id="PF02518">
    <property type="entry name" value="HATPase_c"/>
    <property type="match status" value="1"/>
</dbReference>
<keyword evidence="5" id="KW-0418">Kinase</keyword>
<dbReference type="Gene3D" id="3.30.565.10">
    <property type="entry name" value="Histidine kinase-like ATPase, C-terminal domain"/>
    <property type="match status" value="1"/>
</dbReference>
<keyword evidence="7" id="KW-0472">Membrane</keyword>
<dbReference type="InterPro" id="IPR003594">
    <property type="entry name" value="HATPase_dom"/>
</dbReference>
<dbReference type="Gene3D" id="1.10.287.130">
    <property type="match status" value="1"/>
</dbReference>
<dbReference type="PRINTS" id="PR00344">
    <property type="entry name" value="BCTRLSENSOR"/>
</dbReference>
<dbReference type="Proteomes" id="UP000177328">
    <property type="component" value="Unassembled WGS sequence"/>
</dbReference>
<dbReference type="PROSITE" id="PS50109">
    <property type="entry name" value="HIS_KIN"/>
    <property type="match status" value="1"/>
</dbReference>
<evidence type="ECO:0000313" key="10">
    <source>
        <dbReference type="Proteomes" id="UP000177328"/>
    </source>
</evidence>
<dbReference type="FunFam" id="1.10.287.130:FF:000001">
    <property type="entry name" value="Two-component sensor histidine kinase"/>
    <property type="match status" value="1"/>
</dbReference>
<dbReference type="GO" id="GO:0000155">
    <property type="term" value="F:phosphorelay sensor kinase activity"/>
    <property type="evidence" value="ECO:0007669"/>
    <property type="project" value="InterPro"/>
</dbReference>
<keyword evidence="4" id="KW-0808">Transferase</keyword>
<comment type="catalytic activity">
    <reaction evidence="1">
        <text>ATP + protein L-histidine = ADP + protein N-phospho-L-histidine.</text>
        <dbReference type="EC" id="2.7.13.3"/>
    </reaction>
</comment>
<sequence length="452" mass="50186">MVHSDKLAALLRLQQLVLDSEDISALFTTLVPQILTEILSTGSDYEFLSVVFVDPSNQLRKSHFAEKEGNRIEPVNASNIFSFEGLFQEKTEWVNVLQGHIAVLPNASLIIKPNYDRLPILHSVTVCPIRFVKRVSGIMILGSSRSPEQVTIDELELLQLISYLIGMAFRLEDTQTSITSTTQQIYKMNAQLHQLDKLKDDFVSVASHELRTPLTAIRSYAWMALNRSDVIITEKMKRYLGRTLISTERLINLVNDMLNISRIESGHVEILPQQFDMRDLIKDIIIEVEAKAKERGILVSMIDTPLPKVFADPEKVRQIVMNLVGNALKFTPPSGAIAISFFTDGKTVDTAIKDSGVGISPDDLVRLFKKFGRLDNSYISSATSGGTGLGLYICKTLIDLLHGRIWARSEGVGKGSSFDFSLPIATPDVLANAEKYTIKLGGNAKVLEPVVV</sequence>
<protein>
    <recommendedName>
        <fullName evidence="2">histidine kinase</fullName>
        <ecNumber evidence="2">2.7.13.3</ecNumber>
    </recommendedName>
</protein>
<dbReference type="AlphaFoldDB" id="A0A1F5KHT8"/>
<dbReference type="InterPro" id="IPR029016">
    <property type="entry name" value="GAF-like_dom_sf"/>
</dbReference>
<dbReference type="InterPro" id="IPR003661">
    <property type="entry name" value="HisK_dim/P_dom"/>
</dbReference>
<evidence type="ECO:0000256" key="4">
    <source>
        <dbReference type="ARBA" id="ARBA00022679"/>
    </source>
</evidence>
<feature type="domain" description="Histidine kinase" evidence="8">
    <location>
        <begin position="205"/>
        <end position="426"/>
    </location>
</feature>
<evidence type="ECO:0000256" key="2">
    <source>
        <dbReference type="ARBA" id="ARBA00012438"/>
    </source>
</evidence>
<accession>A0A1F5KHT8</accession>
<dbReference type="EMBL" id="MFDD01000009">
    <property type="protein sequence ID" value="OGE40482.1"/>
    <property type="molecule type" value="Genomic_DNA"/>
</dbReference>
<comment type="caution">
    <text evidence="9">The sequence shown here is derived from an EMBL/GenBank/DDBJ whole genome shotgun (WGS) entry which is preliminary data.</text>
</comment>
<dbReference type="SMART" id="SM00388">
    <property type="entry name" value="HisKA"/>
    <property type="match status" value="1"/>
</dbReference>
<dbReference type="GO" id="GO:0009927">
    <property type="term" value="F:histidine phosphotransfer kinase activity"/>
    <property type="evidence" value="ECO:0007669"/>
    <property type="project" value="TreeGrafter"/>
</dbReference>
<dbReference type="InterPro" id="IPR036097">
    <property type="entry name" value="HisK_dim/P_sf"/>
</dbReference>
<evidence type="ECO:0000256" key="1">
    <source>
        <dbReference type="ARBA" id="ARBA00000085"/>
    </source>
</evidence>
<dbReference type="GO" id="GO:0005886">
    <property type="term" value="C:plasma membrane"/>
    <property type="evidence" value="ECO:0007669"/>
    <property type="project" value="TreeGrafter"/>
</dbReference>
<evidence type="ECO:0000256" key="3">
    <source>
        <dbReference type="ARBA" id="ARBA00022553"/>
    </source>
</evidence>
<dbReference type="CDD" id="cd00082">
    <property type="entry name" value="HisKA"/>
    <property type="match status" value="1"/>
</dbReference>
<reference evidence="9 10" key="1">
    <citation type="journal article" date="2016" name="Nat. Commun.">
        <title>Thousands of microbial genomes shed light on interconnected biogeochemical processes in an aquifer system.</title>
        <authorList>
            <person name="Anantharaman K."/>
            <person name="Brown C.T."/>
            <person name="Hug L.A."/>
            <person name="Sharon I."/>
            <person name="Castelle C.J."/>
            <person name="Probst A.J."/>
            <person name="Thomas B.C."/>
            <person name="Singh A."/>
            <person name="Wilkins M.J."/>
            <person name="Karaoz U."/>
            <person name="Brodie E.L."/>
            <person name="Williams K.H."/>
            <person name="Hubbard S.S."/>
            <person name="Banfield J.F."/>
        </authorList>
    </citation>
    <scope>NUCLEOTIDE SEQUENCE [LARGE SCALE GENOMIC DNA]</scope>
</reference>
<dbReference type="EC" id="2.7.13.3" evidence="2"/>
<name>A0A1F5KHT8_9BACT</name>
<proteinExistence type="predicted"/>
<dbReference type="SUPFAM" id="SSF55874">
    <property type="entry name" value="ATPase domain of HSP90 chaperone/DNA topoisomerase II/histidine kinase"/>
    <property type="match status" value="1"/>
</dbReference>
<gene>
    <name evidence="9" type="ORF">A3D25_00260</name>
</gene>
<dbReference type="PANTHER" id="PTHR43047">
    <property type="entry name" value="TWO-COMPONENT HISTIDINE PROTEIN KINASE"/>
    <property type="match status" value="1"/>
</dbReference>
<evidence type="ECO:0000313" key="9">
    <source>
        <dbReference type="EMBL" id="OGE40482.1"/>
    </source>
</evidence>
<evidence type="ECO:0000259" key="8">
    <source>
        <dbReference type="PROSITE" id="PS50109"/>
    </source>
</evidence>
<evidence type="ECO:0000256" key="5">
    <source>
        <dbReference type="ARBA" id="ARBA00022777"/>
    </source>
</evidence>
<dbReference type="InterPro" id="IPR005467">
    <property type="entry name" value="His_kinase_dom"/>
</dbReference>
<keyword evidence="6" id="KW-0902">Two-component regulatory system</keyword>
<dbReference type="InterPro" id="IPR004358">
    <property type="entry name" value="Sig_transdc_His_kin-like_C"/>
</dbReference>
<dbReference type="SMART" id="SM00387">
    <property type="entry name" value="HATPase_c"/>
    <property type="match status" value="1"/>
</dbReference>
<dbReference type="SUPFAM" id="SSF47384">
    <property type="entry name" value="Homodimeric domain of signal transducing histidine kinase"/>
    <property type="match status" value="1"/>
</dbReference>
<keyword evidence="3" id="KW-0597">Phosphoprotein</keyword>
<evidence type="ECO:0000256" key="6">
    <source>
        <dbReference type="ARBA" id="ARBA00023012"/>
    </source>
</evidence>
<dbReference type="Pfam" id="PF00512">
    <property type="entry name" value="HisKA"/>
    <property type="match status" value="1"/>
</dbReference>
<dbReference type="InterPro" id="IPR036890">
    <property type="entry name" value="HATPase_C_sf"/>
</dbReference>
<dbReference type="PANTHER" id="PTHR43047:SF72">
    <property type="entry name" value="OSMOSENSING HISTIDINE PROTEIN KINASE SLN1"/>
    <property type="match status" value="1"/>
</dbReference>
<organism evidence="9 10">
    <name type="scientific">Candidatus Daviesbacteria bacterium RIFCSPHIGHO2_02_FULL_43_12</name>
    <dbReference type="NCBI Taxonomy" id="1797776"/>
    <lineage>
        <taxon>Bacteria</taxon>
        <taxon>Candidatus Daviesiibacteriota</taxon>
    </lineage>
</organism>